<feature type="transmembrane region" description="Helical" evidence="5">
    <location>
        <begin position="284"/>
        <end position="303"/>
    </location>
</feature>
<feature type="transmembrane region" description="Helical" evidence="5">
    <location>
        <begin position="106"/>
        <end position="136"/>
    </location>
</feature>
<keyword evidence="7" id="KW-1185">Reference proteome</keyword>
<protein>
    <submittedName>
        <fullName evidence="6">3785_t:CDS:1</fullName>
    </submittedName>
</protein>
<dbReference type="InterPro" id="IPR002293">
    <property type="entry name" value="AA/rel_permease1"/>
</dbReference>
<evidence type="ECO:0000256" key="3">
    <source>
        <dbReference type="ARBA" id="ARBA00022989"/>
    </source>
</evidence>
<evidence type="ECO:0000256" key="4">
    <source>
        <dbReference type="ARBA" id="ARBA00023136"/>
    </source>
</evidence>
<dbReference type="GO" id="GO:0015179">
    <property type="term" value="F:L-amino acid transmembrane transporter activity"/>
    <property type="evidence" value="ECO:0007669"/>
    <property type="project" value="TreeGrafter"/>
</dbReference>
<proteinExistence type="predicted"/>
<accession>A0A9N9C3C9</accession>
<evidence type="ECO:0000256" key="1">
    <source>
        <dbReference type="ARBA" id="ARBA00004141"/>
    </source>
</evidence>
<feature type="transmembrane region" description="Helical" evidence="5">
    <location>
        <begin position="365"/>
        <end position="384"/>
    </location>
</feature>
<dbReference type="AlphaFoldDB" id="A0A9N9C3C9"/>
<feature type="transmembrane region" description="Helical" evidence="5">
    <location>
        <begin position="59"/>
        <end position="80"/>
    </location>
</feature>
<feature type="transmembrane region" description="Helical" evidence="5">
    <location>
        <begin position="333"/>
        <end position="353"/>
    </location>
</feature>
<dbReference type="Gene3D" id="1.20.1740.10">
    <property type="entry name" value="Amino acid/polyamine transporter I"/>
    <property type="match status" value="2"/>
</dbReference>
<comment type="subcellular location">
    <subcellularLocation>
        <location evidence="1">Membrane</location>
        <topology evidence="1">Multi-pass membrane protein</topology>
    </subcellularLocation>
</comment>
<keyword evidence="3 5" id="KW-1133">Transmembrane helix</keyword>
<sequence>GGSNTQIHEIHDAIHIDSPSPSRRVLGIFGGMWLNVNLMIGSGIYATPGKIMNLTGSGGMTLVLYILGFFYVMLGSLIYVELGSTISESGGEQIYFEKAFPKPKKMVAYIFSFISIVLAKPLGIISISIAASQYIYYAINKNDDESPLEDIHNIEFWKYRLIAFGIISIVTVYHLFSNRVAVWINQILAVIKVSTLLIVVIIGFTRIKNHPERLSSNYLFGNARGIEYYNHYASSMLKERLRISNPASVLIVGILSTVPEDYIKDPSNSPEVISVKLGDEIGSAVAMSILIAISCFGAVGSGIWGNSRLIASVSKAGFIPVFSPVLKGFDERWFTPFNALIFQWCYLTIIIFLPLNKPYDVLVNTAQNTNIIVYFMCAIGLLVLRKTEPELHRPFRIDKTWKNSTRLEMANVVMGM</sequence>
<keyword evidence="4 5" id="KW-0472">Membrane</keyword>
<dbReference type="InterPro" id="IPR050598">
    <property type="entry name" value="AminoAcid_Transporter"/>
</dbReference>
<comment type="caution">
    <text evidence="6">The sequence shown here is derived from an EMBL/GenBank/DDBJ whole genome shotgun (WGS) entry which is preliminary data.</text>
</comment>
<dbReference type="EMBL" id="CAJVPK010001512">
    <property type="protein sequence ID" value="CAG8589340.1"/>
    <property type="molecule type" value="Genomic_DNA"/>
</dbReference>
<keyword evidence="2 5" id="KW-0812">Transmembrane</keyword>
<evidence type="ECO:0000313" key="7">
    <source>
        <dbReference type="Proteomes" id="UP000789706"/>
    </source>
</evidence>
<dbReference type="OrthoDB" id="10062876at2759"/>
<dbReference type="PIRSF" id="PIRSF006060">
    <property type="entry name" value="AA_transporter"/>
    <property type="match status" value="1"/>
</dbReference>
<feature type="transmembrane region" description="Helical" evidence="5">
    <location>
        <begin position="182"/>
        <end position="204"/>
    </location>
</feature>
<dbReference type="PANTHER" id="PTHR11785">
    <property type="entry name" value="AMINO ACID TRANSPORTER"/>
    <property type="match status" value="1"/>
</dbReference>
<evidence type="ECO:0000313" key="6">
    <source>
        <dbReference type="EMBL" id="CAG8589340.1"/>
    </source>
</evidence>
<feature type="non-terminal residue" evidence="6">
    <location>
        <position position="416"/>
    </location>
</feature>
<dbReference type="Pfam" id="PF13520">
    <property type="entry name" value="AA_permease_2"/>
    <property type="match status" value="2"/>
</dbReference>
<dbReference type="Proteomes" id="UP000789706">
    <property type="component" value="Unassembled WGS sequence"/>
</dbReference>
<reference evidence="6" key="1">
    <citation type="submission" date="2021-06" db="EMBL/GenBank/DDBJ databases">
        <authorList>
            <person name="Kallberg Y."/>
            <person name="Tangrot J."/>
            <person name="Rosling A."/>
        </authorList>
    </citation>
    <scope>NUCLEOTIDE SEQUENCE</scope>
    <source>
        <strain evidence="6">AZ414A</strain>
    </source>
</reference>
<gene>
    <name evidence="6" type="ORF">DEBURN_LOCUS8974</name>
</gene>
<name>A0A9N9C3C9_9GLOM</name>
<evidence type="ECO:0000256" key="5">
    <source>
        <dbReference type="SAM" id="Phobius"/>
    </source>
</evidence>
<organism evidence="6 7">
    <name type="scientific">Diversispora eburnea</name>
    <dbReference type="NCBI Taxonomy" id="1213867"/>
    <lineage>
        <taxon>Eukaryota</taxon>
        <taxon>Fungi</taxon>
        <taxon>Fungi incertae sedis</taxon>
        <taxon>Mucoromycota</taxon>
        <taxon>Glomeromycotina</taxon>
        <taxon>Glomeromycetes</taxon>
        <taxon>Diversisporales</taxon>
        <taxon>Diversisporaceae</taxon>
        <taxon>Diversispora</taxon>
    </lineage>
</organism>
<evidence type="ECO:0000256" key="2">
    <source>
        <dbReference type="ARBA" id="ARBA00022692"/>
    </source>
</evidence>
<feature type="transmembrane region" description="Helical" evidence="5">
    <location>
        <begin position="157"/>
        <end position="176"/>
    </location>
</feature>
<feature type="transmembrane region" description="Helical" evidence="5">
    <location>
        <begin position="25"/>
        <end position="47"/>
    </location>
</feature>
<dbReference type="PANTHER" id="PTHR11785:SF353">
    <property type="entry name" value="METHIONINE TRANSPORTER (EUROFUNG)"/>
    <property type="match status" value="1"/>
</dbReference>
<dbReference type="GO" id="GO:0016020">
    <property type="term" value="C:membrane"/>
    <property type="evidence" value="ECO:0007669"/>
    <property type="project" value="UniProtKB-SubCell"/>
</dbReference>